<feature type="compositionally biased region" description="Polar residues" evidence="6">
    <location>
        <begin position="265"/>
        <end position="283"/>
    </location>
</feature>
<dbReference type="FunFam" id="1.20.5.1000:FF:000001">
    <property type="entry name" value="C-Jun-amino-terminal kinase-interacting protein 3 isoform X2"/>
    <property type="match status" value="1"/>
</dbReference>
<evidence type="ECO:0000256" key="3">
    <source>
        <dbReference type="ARBA" id="ARBA00022490"/>
    </source>
</evidence>
<dbReference type="GO" id="GO:0016301">
    <property type="term" value="F:kinase activity"/>
    <property type="evidence" value="ECO:0007669"/>
    <property type="project" value="UniProtKB-KW"/>
</dbReference>
<dbReference type="PANTHER" id="PTHR13886">
    <property type="entry name" value="JNK/SAPK-ASSOCIATED PROTEIN"/>
    <property type="match status" value="1"/>
</dbReference>
<dbReference type="AlphaFoldDB" id="A0A8J0QVT1"/>
<evidence type="ECO:0000256" key="4">
    <source>
        <dbReference type="ARBA" id="ARBA00023054"/>
    </source>
</evidence>
<dbReference type="GO" id="GO:0019894">
    <property type="term" value="F:kinesin binding"/>
    <property type="evidence" value="ECO:0000318"/>
    <property type="project" value="GO_Central"/>
</dbReference>
<dbReference type="Pfam" id="PF16471">
    <property type="entry name" value="JIP_LZII"/>
    <property type="match status" value="1"/>
</dbReference>
<dbReference type="GO" id="GO:0008432">
    <property type="term" value="F:JUN kinase binding"/>
    <property type="evidence" value="ECO:0000318"/>
    <property type="project" value="GO_Central"/>
</dbReference>
<feature type="domain" description="RH2" evidence="8">
    <location>
        <begin position="475"/>
        <end position="544"/>
    </location>
</feature>
<dbReference type="Xenbase" id="XB-GENE-29081859">
    <property type="gene designation" value="LOC100493724"/>
</dbReference>
<dbReference type="InterPro" id="IPR032486">
    <property type="entry name" value="JIP_LZII"/>
</dbReference>
<evidence type="ECO:0000259" key="8">
    <source>
        <dbReference type="PROSITE" id="PS51777"/>
    </source>
</evidence>
<feature type="region of interest" description="Disordered" evidence="6">
    <location>
        <begin position="242"/>
        <end position="312"/>
    </location>
</feature>
<evidence type="ECO:0000313" key="9">
    <source>
        <dbReference type="Proteomes" id="UP000008143"/>
    </source>
</evidence>
<dbReference type="PROSITE" id="PS51776">
    <property type="entry name" value="RH1"/>
    <property type="match status" value="1"/>
</dbReference>
<dbReference type="InterPro" id="IPR039911">
    <property type="entry name" value="JIP3/JIP4"/>
</dbReference>
<organism evidence="9 10">
    <name type="scientific">Xenopus tropicalis</name>
    <name type="common">Western clawed frog</name>
    <name type="synonym">Silurana tropicalis</name>
    <dbReference type="NCBI Taxonomy" id="8364"/>
    <lineage>
        <taxon>Eukaryota</taxon>
        <taxon>Metazoa</taxon>
        <taxon>Chordata</taxon>
        <taxon>Craniata</taxon>
        <taxon>Vertebrata</taxon>
        <taxon>Euteleostomi</taxon>
        <taxon>Amphibia</taxon>
        <taxon>Batrachia</taxon>
        <taxon>Anura</taxon>
        <taxon>Pipoidea</taxon>
        <taxon>Pipidae</taxon>
        <taxon>Xenopodinae</taxon>
        <taxon>Xenopus</taxon>
        <taxon>Silurana</taxon>
    </lineage>
</organism>
<sequence>MCVESKEDSRGSEDADMPKTWKEKLTAMDDKLEEIFGDDVENRSMEVYDEMVTAMAGSIYSELEKLIGDYGQGAVTGLMPLLVTVLESLEATCAQAREREEQLELVQEDKQRLLIQYERERDGRKRAEERCMEMEDGIEQERKHYKANLLTMEAQTKNMEMKARSYADQIVGLEEQRAQLTKELSSLTQVHTKVMKSYKELRSQRSLSMEAGRLSGRNTPLQGIEKKTLLLDFQEAPLSLESVPDHECPESPNSHTELSKEDKTVSSQTSSDSLTVAQTTNEAHGNKDRTLEDELIPEENNHKNSQDSTKPEIQTVVDDIIDSTPELNLNPELFEASIPVSQPAEEQEEAERNNDSLFDEFYKTSPEFIADVDDGADMSGLGNPLEALMMENTQLRDTQIEIDMARKSLIARVEELTVEREALKHENESVTQSLSRCESRLRETEQDLQRSRLELDEARKMSSEDAEVDVPAAQRKRFTRAEMARVLMERNQYKERLMELQDAVRRTEMLRASKDVQAVQMKKSSFWKVFDRLFSSSGGPQGKVVGPATTSGPASDRVQPASAVMYKEGRGSYNVQSQSLSFHARSTSHTDCADGVSARGKKYKLYRQIRSHIWSEHGKAQLYGWSLPPAVGKKSDPQGTDENEMKGFPVLVQLRLLDQKDPSTKLWCATGIDPLCASSAANKNSEHVPSLVWICSGTHSASEMMVIDASSGNHVMDQFVIPNNHVLCVTSVPAYRLDDLDTQQTEEEGCYLSSKEATVWLGTQEGSLFLHSAHSCWRNCIQKTQLKDAIYSITYASNRVIASLGDGTLAIFSRNADRKWDLENPKVVDFGRPQQSIRCCAAVQNEVWCGYRNRIYVVDPRTAKIKKWFEATPRTESQVRHLAAAREGVWVSVRLDSILRLFDAQTGQPLQELELEPFIHKMLGSSSLGVSMAQVSAMSIFCNRLFVGTTSGVILSVPFSREQVKRCTEEDVVENVPHSGLYCSIEYAQVCFHGHRDAVKFFACVPGCINPSSSEGNCKSMENSSVLVMSGGEGYINFKIGDETGDTDEGYGELLLPNPRHRRSERSHLIVWQMQT</sequence>
<dbReference type="OMA" id="FFACVPG"/>
<dbReference type="OrthoDB" id="10256043at2759"/>
<dbReference type="PROSITE" id="PS51777">
    <property type="entry name" value="RH2"/>
    <property type="match status" value="1"/>
</dbReference>
<name>A0A8J0QVT1_XENTR</name>
<dbReference type="GO" id="GO:0016192">
    <property type="term" value="P:vesicle-mediated transport"/>
    <property type="evidence" value="ECO:0000318"/>
    <property type="project" value="GO_Central"/>
</dbReference>
<keyword evidence="3" id="KW-0963">Cytoplasm</keyword>
<dbReference type="Proteomes" id="UP000008143">
    <property type="component" value="Chromosome 7"/>
</dbReference>
<dbReference type="Pfam" id="PF09744">
    <property type="entry name" value="RH1"/>
    <property type="match status" value="1"/>
</dbReference>
<dbReference type="InterPro" id="IPR034744">
    <property type="entry name" value="RH2"/>
</dbReference>
<keyword evidence="4 5" id="KW-0175">Coiled coil</keyword>
<dbReference type="Gene3D" id="2.130.10.10">
    <property type="entry name" value="YVTN repeat-like/Quinoprotein amine dehydrogenase"/>
    <property type="match status" value="1"/>
</dbReference>
<dbReference type="KEGG" id="xtr:100493724"/>
<dbReference type="Gene3D" id="1.20.58.1770">
    <property type="match status" value="1"/>
</dbReference>
<dbReference type="Gene3D" id="1.20.5.1000">
    <property type="entry name" value="arf6 gtpase in complex with a specific effector, jip4"/>
    <property type="match status" value="1"/>
</dbReference>
<dbReference type="InterPro" id="IPR015943">
    <property type="entry name" value="WD40/YVTN_repeat-like_dom_sf"/>
</dbReference>
<keyword evidence="10" id="KW-0808">Transferase</keyword>
<accession>A0A8J0QVT1</accession>
<dbReference type="InterPro" id="IPR011047">
    <property type="entry name" value="Quinoprotein_ADH-like_sf"/>
</dbReference>
<dbReference type="GO" id="GO:0005737">
    <property type="term" value="C:cytoplasm"/>
    <property type="evidence" value="ECO:0000318"/>
    <property type="project" value="GO_Central"/>
</dbReference>
<dbReference type="GO" id="GO:0030159">
    <property type="term" value="F:signaling receptor complex adaptor activity"/>
    <property type="evidence" value="ECO:0000318"/>
    <property type="project" value="GO_Central"/>
</dbReference>
<evidence type="ECO:0000256" key="5">
    <source>
        <dbReference type="SAM" id="Coils"/>
    </source>
</evidence>
<comment type="similarity">
    <text evidence="2">Belongs to the JIP scaffold family.</text>
</comment>
<keyword evidence="10" id="KW-0418">Kinase</keyword>
<dbReference type="RefSeq" id="XP_002940009.2">
    <property type="nucleotide sequence ID" value="XM_002939963.5"/>
</dbReference>
<gene>
    <name evidence="10 11" type="primary">LOC100493724</name>
</gene>
<evidence type="ECO:0000259" key="7">
    <source>
        <dbReference type="PROSITE" id="PS51776"/>
    </source>
</evidence>
<keyword evidence="9" id="KW-1185">Reference proteome</keyword>
<evidence type="ECO:0000256" key="2">
    <source>
        <dbReference type="ARBA" id="ARBA00009866"/>
    </source>
</evidence>
<protein>
    <submittedName>
        <fullName evidence="10">C-Jun-amino-terminal kinase-interacting protein 4</fullName>
    </submittedName>
</protein>
<feature type="compositionally biased region" description="Basic and acidic residues" evidence="6">
    <location>
        <begin position="437"/>
        <end position="449"/>
    </location>
</feature>
<dbReference type="GeneID" id="100493724"/>
<feature type="domain" description="RH1" evidence="7">
    <location>
        <begin position="35"/>
        <end position="123"/>
    </location>
</feature>
<dbReference type="PANTHER" id="PTHR13886:SF7">
    <property type="entry name" value="C-JUN-AMINO-TERMINAL KINASE-INTERACTING PROTEIN 4-LIKE ISOFORM X1"/>
    <property type="match status" value="1"/>
</dbReference>
<feature type="region of interest" description="Disordered" evidence="6">
    <location>
        <begin position="427"/>
        <end position="449"/>
    </location>
</feature>
<dbReference type="AGR" id="Xenbase:XB-GENE-29081859"/>
<feature type="coiled-coil region" evidence="5">
    <location>
        <begin position="86"/>
        <end position="190"/>
    </location>
</feature>
<dbReference type="GO" id="GO:0005078">
    <property type="term" value="F:MAP-kinase scaffold activity"/>
    <property type="evidence" value="ECO:0000318"/>
    <property type="project" value="GO_Central"/>
</dbReference>
<evidence type="ECO:0000256" key="6">
    <source>
        <dbReference type="SAM" id="MobiDB-lite"/>
    </source>
</evidence>
<dbReference type="Pfam" id="PF19056">
    <property type="entry name" value="WD40_2"/>
    <property type="match status" value="1"/>
</dbReference>
<evidence type="ECO:0000256" key="1">
    <source>
        <dbReference type="ARBA" id="ARBA00004496"/>
    </source>
</evidence>
<evidence type="ECO:0000313" key="11">
    <source>
        <dbReference type="Xenbase" id="XB-GENE-29081859"/>
    </source>
</evidence>
<reference evidence="10" key="1">
    <citation type="submission" date="2025-08" db="UniProtKB">
        <authorList>
            <consortium name="RefSeq"/>
        </authorList>
    </citation>
    <scope>IDENTIFICATION</scope>
    <source>
        <strain evidence="10">Nigerian</strain>
        <tissue evidence="10">Liver and blood</tissue>
    </source>
</reference>
<dbReference type="SUPFAM" id="SSF50998">
    <property type="entry name" value="Quinoprotein alcohol dehydrogenase-like"/>
    <property type="match status" value="1"/>
</dbReference>
<proteinExistence type="inferred from homology"/>
<dbReference type="InterPro" id="IPR034743">
    <property type="entry name" value="RH1"/>
</dbReference>
<evidence type="ECO:0000313" key="10">
    <source>
        <dbReference type="RefSeq" id="XP_002940009.2"/>
    </source>
</evidence>
<comment type="subcellular location">
    <subcellularLocation>
        <location evidence="1">Cytoplasm</location>
    </subcellularLocation>
</comment>